<dbReference type="InterPro" id="IPR018200">
    <property type="entry name" value="USP_CS"/>
</dbReference>
<sequence length="664" mass="77576">MSTTNFLTNGYVGSFFQSEMEINKLRIYRNDTCGLVNMNNACYMNAIMQCLSNCDFIKKDFIQKIRRYYQNSIMSFDNLIINDQNNSKDSKILHNFIVLLHQLWNDKYYCDAGKLRHAISIRHQNFCSMDQMDAHEFITYLLDDLDEVTKFKNEKLSTSMKRIIYESPISNIFQGEVTSTITCINCNYDHVNKENFCSLATNILKVRSLSVILIFQSGIIEKINSKFFLNDTVQHLLNIFSNQYKVESDNLLFYYANRGRFVSFINPSNTIASINSNYEIISYESPCKVKDCYQIPVQQVAWYRNIPAICAYCKEKASSLCANCRNIMYCSKKCQEVDYVKHTKNCSPLLSFIGYPQILNIQKEHINFMTKNDLNDQLLNLADKTVVISRKNFEPKTNEISCTEPQFLDSQEIKFDDISASNIFELCHVYAKKSSNQEIKEHLGKNENEWKYLSNKTIYSVWKNKQSETFYSIETIPLDISPKSLNISLLNQLNLSNSLKKYFDVEYISYTSGWRCSNCQEISSIHKHLEISKLPKVLIIQWKRNTDHVKSFNKDQTFMSYPIDNLNMKQFTSIDISEKNDAHFQYNLNCVVLHHGPRTNHGHYTAFIRKYSMENDWIMYDDVIKNAVEIDKIQSPDAYLLFYHQVSSVVTLIKEQLSVLEELD</sequence>
<evidence type="ECO:0000313" key="9">
    <source>
        <dbReference type="EMBL" id="OAF68349.1"/>
    </source>
</evidence>
<dbReference type="PROSITE" id="PS50865">
    <property type="entry name" value="ZF_MYND_2"/>
    <property type="match status" value="1"/>
</dbReference>
<dbReference type="InterPro" id="IPR002893">
    <property type="entry name" value="Znf_MYND"/>
</dbReference>
<feature type="domain" description="USP" evidence="7">
    <location>
        <begin position="33"/>
        <end position="646"/>
    </location>
</feature>
<gene>
    <name evidence="9" type="ORF">A3Q56_03913</name>
</gene>
<dbReference type="EC" id="3.4.19.12" evidence="2"/>
<dbReference type="SUPFAM" id="SSF54001">
    <property type="entry name" value="Cysteine proteinases"/>
    <property type="match status" value="1"/>
</dbReference>
<dbReference type="PROSITE" id="PS00973">
    <property type="entry name" value="USP_2"/>
    <property type="match status" value="1"/>
</dbReference>
<evidence type="ECO:0000256" key="3">
    <source>
        <dbReference type="ARBA" id="ARBA00022723"/>
    </source>
</evidence>
<evidence type="ECO:0000256" key="5">
    <source>
        <dbReference type="ARBA" id="ARBA00022833"/>
    </source>
</evidence>
<evidence type="ECO:0000256" key="1">
    <source>
        <dbReference type="ARBA" id="ARBA00000707"/>
    </source>
</evidence>
<dbReference type="Proteomes" id="UP000078046">
    <property type="component" value="Unassembled WGS sequence"/>
</dbReference>
<dbReference type="AlphaFoldDB" id="A0A177B244"/>
<accession>A0A177B244</accession>
<dbReference type="PANTHER" id="PTHR21646">
    <property type="entry name" value="UBIQUITIN CARBOXYL-TERMINAL HYDROLASE"/>
    <property type="match status" value="1"/>
</dbReference>
<dbReference type="EMBL" id="LWCA01000462">
    <property type="protein sequence ID" value="OAF68349.1"/>
    <property type="molecule type" value="Genomic_DNA"/>
</dbReference>
<evidence type="ECO:0000256" key="2">
    <source>
        <dbReference type="ARBA" id="ARBA00012759"/>
    </source>
</evidence>
<proteinExistence type="predicted"/>
<dbReference type="GO" id="GO:0008270">
    <property type="term" value="F:zinc ion binding"/>
    <property type="evidence" value="ECO:0007669"/>
    <property type="project" value="UniProtKB-KW"/>
</dbReference>
<dbReference type="Pfam" id="PF00443">
    <property type="entry name" value="UCH"/>
    <property type="match status" value="1"/>
</dbReference>
<evidence type="ECO:0000256" key="6">
    <source>
        <dbReference type="PROSITE-ProRule" id="PRU00134"/>
    </source>
</evidence>
<evidence type="ECO:0000259" key="7">
    <source>
        <dbReference type="PROSITE" id="PS50235"/>
    </source>
</evidence>
<dbReference type="Gene3D" id="3.90.70.10">
    <property type="entry name" value="Cysteine proteinases"/>
    <property type="match status" value="2"/>
</dbReference>
<protein>
    <recommendedName>
        <fullName evidence="2">ubiquitinyl hydrolase 1</fullName>
        <ecNumber evidence="2">3.4.19.12</ecNumber>
    </recommendedName>
</protein>
<dbReference type="PROSITE" id="PS01360">
    <property type="entry name" value="ZF_MYND_1"/>
    <property type="match status" value="1"/>
</dbReference>
<reference evidence="9 10" key="1">
    <citation type="submission" date="2016-04" db="EMBL/GenBank/DDBJ databases">
        <title>The genome of Intoshia linei affirms orthonectids as highly simplified spiralians.</title>
        <authorList>
            <person name="Mikhailov K.V."/>
            <person name="Slusarev G.S."/>
            <person name="Nikitin M.A."/>
            <person name="Logacheva M.D."/>
            <person name="Penin A."/>
            <person name="Aleoshin V."/>
            <person name="Panchin Y.V."/>
        </authorList>
    </citation>
    <scope>NUCLEOTIDE SEQUENCE [LARGE SCALE GENOMIC DNA]</scope>
    <source>
        <strain evidence="9">Intl2013</strain>
        <tissue evidence="9">Whole animal</tissue>
    </source>
</reference>
<dbReference type="Gene3D" id="6.10.140.2220">
    <property type="match status" value="1"/>
</dbReference>
<comment type="catalytic activity">
    <reaction evidence="1">
        <text>Thiol-dependent hydrolysis of ester, thioester, amide, peptide and isopeptide bonds formed by the C-terminal Gly of ubiquitin (a 76-residue protein attached to proteins as an intracellular targeting signal).</text>
        <dbReference type="EC" id="3.4.19.12"/>
    </reaction>
</comment>
<evidence type="ECO:0000256" key="4">
    <source>
        <dbReference type="ARBA" id="ARBA00022771"/>
    </source>
</evidence>
<keyword evidence="3" id="KW-0479">Metal-binding</keyword>
<dbReference type="GO" id="GO:0016579">
    <property type="term" value="P:protein deubiquitination"/>
    <property type="evidence" value="ECO:0007669"/>
    <property type="project" value="InterPro"/>
</dbReference>
<keyword evidence="10" id="KW-1185">Reference proteome</keyword>
<evidence type="ECO:0000259" key="8">
    <source>
        <dbReference type="PROSITE" id="PS50865"/>
    </source>
</evidence>
<dbReference type="GO" id="GO:0004843">
    <property type="term" value="F:cysteine-type deubiquitinase activity"/>
    <property type="evidence" value="ECO:0007669"/>
    <property type="project" value="UniProtKB-EC"/>
</dbReference>
<dbReference type="Pfam" id="PF01753">
    <property type="entry name" value="zf-MYND"/>
    <property type="match status" value="1"/>
</dbReference>
<dbReference type="InterPro" id="IPR028889">
    <property type="entry name" value="USP"/>
</dbReference>
<dbReference type="OrthoDB" id="2519255at2759"/>
<dbReference type="InterPro" id="IPR050185">
    <property type="entry name" value="Ub_carboxyl-term_hydrolase"/>
</dbReference>
<feature type="domain" description="MYND-type" evidence="8">
    <location>
        <begin position="310"/>
        <end position="346"/>
    </location>
</feature>
<dbReference type="InterPro" id="IPR038765">
    <property type="entry name" value="Papain-like_cys_pep_sf"/>
</dbReference>
<dbReference type="PROSITE" id="PS50235">
    <property type="entry name" value="USP_3"/>
    <property type="match status" value="1"/>
</dbReference>
<comment type="caution">
    <text evidence="9">The sequence shown here is derived from an EMBL/GenBank/DDBJ whole genome shotgun (WGS) entry which is preliminary data.</text>
</comment>
<dbReference type="InterPro" id="IPR001394">
    <property type="entry name" value="Peptidase_C19_UCH"/>
</dbReference>
<organism evidence="9 10">
    <name type="scientific">Intoshia linei</name>
    <dbReference type="NCBI Taxonomy" id="1819745"/>
    <lineage>
        <taxon>Eukaryota</taxon>
        <taxon>Metazoa</taxon>
        <taxon>Spiralia</taxon>
        <taxon>Lophotrochozoa</taxon>
        <taxon>Mesozoa</taxon>
        <taxon>Orthonectida</taxon>
        <taxon>Rhopaluridae</taxon>
        <taxon>Intoshia</taxon>
    </lineage>
</organism>
<dbReference type="SUPFAM" id="SSF144232">
    <property type="entry name" value="HIT/MYND zinc finger-like"/>
    <property type="match status" value="1"/>
</dbReference>
<evidence type="ECO:0000313" key="10">
    <source>
        <dbReference type="Proteomes" id="UP000078046"/>
    </source>
</evidence>
<keyword evidence="4 6" id="KW-0863">Zinc-finger</keyword>
<name>A0A177B244_9BILA</name>
<keyword evidence="5" id="KW-0862">Zinc</keyword>